<dbReference type="Proteomes" id="UP000199494">
    <property type="component" value="Unassembled WGS sequence"/>
</dbReference>
<dbReference type="PANTHER" id="PTHR43292">
    <property type="entry name" value="ACYL-COA DEHYDROGENASE"/>
    <property type="match status" value="1"/>
</dbReference>
<evidence type="ECO:0000256" key="3">
    <source>
        <dbReference type="ARBA" id="ARBA00022630"/>
    </source>
</evidence>
<comment type="cofactor">
    <cofactor evidence="1 6">
        <name>FAD</name>
        <dbReference type="ChEBI" id="CHEBI:57692"/>
    </cofactor>
</comment>
<dbReference type="Pfam" id="PF00441">
    <property type="entry name" value="Acyl-CoA_dh_1"/>
    <property type="match status" value="1"/>
</dbReference>
<dbReference type="OrthoDB" id="4759677at2"/>
<dbReference type="GO" id="GO:0005886">
    <property type="term" value="C:plasma membrane"/>
    <property type="evidence" value="ECO:0007669"/>
    <property type="project" value="TreeGrafter"/>
</dbReference>
<sequence length="393" mass="42823">MTVTGDLTVSPEDELFRAEVRAWLVEHLHGDFADIVGTGGPGREHEALERRREWERRLGDGNWIGLGWPVDKGGRGASLTRQVIFHEEYARAGGPGRLGHMSEQLVGPTLLAFGTPEQQDRFLPGILSGEVLWCQGYSEPGAGSDLAGVRTKAAVRGEEYVLDGQKVWTSLAHIADWCFVIARTDPAQDRHRGLSYLLVPMAQPGIRVRPIVQITGTSEFNEVFFDGALTGVENRVGDEGEGWRVAMGTLAFERGVATLGQQIGFERELTAVVETARATGALDDPALCARLVDAWIGLKVMRYTAIRTLASSGDGAPGFEGSISKLQWANWHRDLGELAVDVAGTGALVTEGAPYELTDAQRLFLYTRADTIYGGTNEVQRNIIAERMLGLPR</sequence>
<dbReference type="RefSeq" id="WP_091804767.1">
    <property type="nucleotide sequence ID" value="NZ_CP016353.1"/>
</dbReference>
<dbReference type="PANTHER" id="PTHR43292:SF3">
    <property type="entry name" value="ACYL-COA DEHYDROGENASE FADE29"/>
    <property type="match status" value="1"/>
</dbReference>
<dbReference type="KEGG" id="pmad:BAY61_16260"/>
<organism evidence="7 8">
    <name type="scientific">Prauserella marina</name>
    <dbReference type="NCBI Taxonomy" id="530584"/>
    <lineage>
        <taxon>Bacteria</taxon>
        <taxon>Bacillati</taxon>
        <taxon>Actinomycetota</taxon>
        <taxon>Actinomycetes</taxon>
        <taxon>Pseudonocardiales</taxon>
        <taxon>Pseudonocardiaceae</taxon>
        <taxon>Prauserella</taxon>
    </lineage>
</organism>
<dbReference type="InterPro" id="IPR009100">
    <property type="entry name" value="AcylCoA_DH/oxidase_NM_dom_sf"/>
</dbReference>
<dbReference type="InterPro" id="IPR009075">
    <property type="entry name" value="AcylCo_DH/oxidase_C"/>
</dbReference>
<reference evidence="7 8" key="1">
    <citation type="submission" date="2016-10" db="EMBL/GenBank/DDBJ databases">
        <authorList>
            <person name="de Groot N.N."/>
        </authorList>
    </citation>
    <scope>NUCLEOTIDE SEQUENCE [LARGE SCALE GENOMIC DNA]</scope>
    <source>
        <strain evidence="7 8">CGMCC 4.5506</strain>
    </source>
</reference>
<evidence type="ECO:0000256" key="1">
    <source>
        <dbReference type="ARBA" id="ARBA00001974"/>
    </source>
</evidence>
<keyword evidence="3 6" id="KW-0285">Flavoprotein</keyword>
<name>A0A222VR35_9PSEU</name>
<protein>
    <submittedName>
        <fullName evidence="7">Acyl-CoA dehydrogenase</fullName>
    </submittedName>
</protein>
<dbReference type="FunFam" id="2.40.110.10:FF:000011">
    <property type="entry name" value="Acyl-CoA dehydrogenase FadE34"/>
    <property type="match status" value="1"/>
</dbReference>
<dbReference type="InterPro" id="IPR037069">
    <property type="entry name" value="AcylCoA_DH/ox_N_sf"/>
</dbReference>
<dbReference type="InterPro" id="IPR046373">
    <property type="entry name" value="Acyl-CoA_Oxase/DH_mid-dom_sf"/>
</dbReference>
<comment type="similarity">
    <text evidence="2 6">Belongs to the acyl-CoA dehydrogenase family.</text>
</comment>
<dbReference type="SUPFAM" id="SSF47203">
    <property type="entry name" value="Acyl-CoA dehydrogenase C-terminal domain-like"/>
    <property type="match status" value="1"/>
</dbReference>
<dbReference type="Gene3D" id="1.10.540.10">
    <property type="entry name" value="Acyl-CoA dehydrogenase/oxidase, N-terminal domain"/>
    <property type="match status" value="1"/>
</dbReference>
<dbReference type="EMBL" id="FMZE01000005">
    <property type="protein sequence ID" value="SDD03978.1"/>
    <property type="molecule type" value="Genomic_DNA"/>
</dbReference>
<dbReference type="STRING" id="530584.SAMN05421630_105300"/>
<evidence type="ECO:0000256" key="6">
    <source>
        <dbReference type="RuleBase" id="RU362125"/>
    </source>
</evidence>
<dbReference type="AlphaFoldDB" id="A0A222VR35"/>
<proteinExistence type="inferred from homology"/>
<dbReference type="Pfam" id="PF02771">
    <property type="entry name" value="Acyl-CoA_dh_N"/>
    <property type="match status" value="1"/>
</dbReference>
<evidence type="ECO:0000313" key="8">
    <source>
        <dbReference type="Proteomes" id="UP000199494"/>
    </source>
</evidence>
<evidence type="ECO:0000256" key="5">
    <source>
        <dbReference type="ARBA" id="ARBA00023002"/>
    </source>
</evidence>
<keyword evidence="5 6" id="KW-0560">Oxidoreductase</keyword>
<keyword evidence="8" id="KW-1185">Reference proteome</keyword>
<dbReference type="InterPro" id="IPR013786">
    <property type="entry name" value="AcylCoA_DH/ox_N"/>
</dbReference>
<dbReference type="InterPro" id="IPR006091">
    <property type="entry name" value="Acyl-CoA_Oxase/DH_mid-dom"/>
</dbReference>
<evidence type="ECO:0000256" key="4">
    <source>
        <dbReference type="ARBA" id="ARBA00022827"/>
    </source>
</evidence>
<evidence type="ECO:0000256" key="2">
    <source>
        <dbReference type="ARBA" id="ARBA00009347"/>
    </source>
</evidence>
<dbReference type="InterPro" id="IPR052161">
    <property type="entry name" value="Mycobact_Acyl-CoA_DH"/>
</dbReference>
<evidence type="ECO:0000313" key="7">
    <source>
        <dbReference type="EMBL" id="SDD03978.1"/>
    </source>
</evidence>
<gene>
    <name evidence="7" type="ORF">SAMN05421630_105300</name>
</gene>
<accession>A0A222VR35</accession>
<dbReference type="SUPFAM" id="SSF56645">
    <property type="entry name" value="Acyl-CoA dehydrogenase NM domain-like"/>
    <property type="match status" value="1"/>
</dbReference>
<dbReference type="Pfam" id="PF02770">
    <property type="entry name" value="Acyl-CoA_dh_M"/>
    <property type="match status" value="1"/>
</dbReference>
<dbReference type="InterPro" id="IPR036250">
    <property type="entry name" value="AcylCo_DH-like_C"/>
</dbReference>
<dbReference type="GO" id="GO:0016627">
    <property type="term" value="F:oxidoreductase activity, acting on the CH-CH group of donors"/>
    <property type="evidence" value="ECO:0007669"/>
    <property type="project" value="InterPro"/>
</dbReference>
<keyword evidence="4 6" id="KW-0274">FAD</keyword>
<dbReference type="Gene3D" id="1.20.140.10">
    <property type="entry name" value="Butyryl-CoA Dehydrogenase, subunit A, domain 3"/>
    <property type="match status" value="1"/>
</dbReference>
<dbReference type="GO" id="GO:0050660">
    <property type="term" value="F:flavin adenine dinucleotide binding"/>
    <property type="evidence" value="ECO:0007669"/>
    <property type="project" value="InterPro"/>
</dbReference>
<dbReference type="Gene3D" id="2.40.110.10">
    <property type="entry name" value="Butyryl-CoA Dehydrogenase, subunit A, domain 2"/>
    <property type="match status" value="1"/>
</dbReference>